<dbReference type="PROSITE" id="PS50887">
    <property type="entry name" value="GGDEF"/>
    <property type="match status" value="1"/>
</dbReference>
<dbReference type="InterPro" id="IPR043128">
    <property type="entry name" value="Rev_trsase/Diguanyl_cyclase"/>
</dbReference>
<evidence type="ECO:0000313" key="4">
    <source>
        <dbReference type="Proteomes" id="UP000198402"/>
    </source>
</evidence>
<dbReference type="Gene3D" id="3.30.70.270">
    <property type="match status" value="1"/>
</dbReference>
<keyword evidence="1" id="KW-1133">Transmembrane helix</keyword>
<gene>
    <name evidence="3" type="ORF">IWT126_02182</name>
</gene>
<feature type="domain" description="GGDEF" evidence="2">
    <location>
        <begin position="230"/>
        <end position="367"/>
    </location>
</feature>
<dbReference type="InterPro" id="IPR050469">
    <property type="entry name" value="Diguanylate_Cyclase"/>
</dbReference>
<dbReference type="EMBL" id="BCMG01000012">
    <property type="protein sequence ID" value="GAX02118.1"/>
    <property type="molecule type" value="Genomic_DNA"/>
</dbReference>
<keyword evidence="4" id="KW-1185">Reference proteome</keyword>
<dbReference type="OrthoDB" id="9759607at2"/>
<dbReference type="STRING" id="1302250.GCA_001313225_02709"/>
<feature type="transmembrane region" description="Helical" evidence="1">
    <location>
        <begin position="113"/>
        <end position="129"/>
    </location>
</feature>
<accession>A0A1Z5IKG3</accession>
<dbReference type="PANTHER" id="PTHR45138">
    <property type="entry name" value="REGULATORY COMPONENTS OF SENSORY TRANSDUCTION SYSTEM"/>
    <property type="match status" value="1"/>
</dbReference>
<evidence type="ECO:0000256" key="1">
    <source>
        <dbReference type="SAM" id="Phobius"/>
    </source>
</evidence>
<dbReference type="AlphaFoldDB" id="A0A1Z5IKG3"/>
<keyword evidence="1" id="KW-0472">Membrane</keyword>
<dbReference type="SMART" id="SM00267">
    <property type="entry name" value="GGDEF"/>
    <property type="match status" value="1"/>
</dbReference>
<dbReference type="RefSeq" id="WP_054655889.1">
    <property type="nucleotide sequence ID" value="NZ_BBFL01000013.1"/>
</dbReference>
<dbReference type="GO" id="GO:0052621">
    <property type="term" value="F:diguanylate cyclase activity"/>
    <property type="evidence" value="ECO:0007669"/>
    <property type="project" value="TreeGrafter"/>
</dbReference>
<protein>
    <submittedName>
        <fullName evidence="3">Diguanylate cyclase/phosphodiesterase domain-containing protein</fullName>
    </submittedName>
</protein>
<keyword evidence="1" id="KW-0812">Transmembrane</keyword>
<proteinExistence type="predicted"/>
<dbReference type="CDD" id="cd01949">
    <property type="entry name" value="GGDEF"/>
    <property type="match status" value="1"/>
</dbReference>
<feature type="transmembrane region" description="Helical" evidence="1">
    <location>
        <begin position="91"/>
        <end position="107"/>
    </location>
</feature>
<feature type="transmembrane region" description="Helical" evidence="1">
    <location>
        <begin position="6"/>
        <end position="24"/>
    </location>
</feature>
<name>A0A1Z5IKG3_9LACO</name>
<dbReference type="InterPro" id="IPR029787">
    <property type="entry name" value="Nucleotide_cyclase"/>
</dbReference>
<dbReference type="SUPFAM" id="SSF55073">
    <property type="entry name" value="Nucleotide cyclase"/>
    <property type="match status" value="1"/>
</dbReference>
<sequence length="368" mass="41817">MGMITTIFLLSFVNIGVIGVLQRLMHMLDPDIEGNNPSPWRTELLYTLYFTVVIALVFVLATRSSSIEWLMWVNLALVLMMSYTDAVKTRLNIILPLVITVALFFLFTKSVSYWLVLTLTIGIISLLVERQWFFPFDKHPVIVLSVKAGIGAISWVGLAVMLHLPLKVPVSMYVVYLVVTALTYVYMVLMRQEHINNVDTARNLLYDNLTHARNWLSFRSDAEDDFQNDRQLGIIAMDIDHFKQINDTYGHLAGNTILIHFSDRLEEILAQQTDGARLYRTGGEEFTILYPDATEADVKQTAKQIQAAIRGLQVKIDKGRQISVTASMGVESRHAADKNAFDTFKRADRLLYESKRNGRNQISIGTEH</sequence>
<organism evidence="3 4">
    <name type="scientific">Secundilactobacillus silagei JCM 19001</name>
    <dbReference type="NCBI Taxonomy" id="1302250"/>
    <lineage>
        <taxon>Bacteria</taxon>
        <taxon>Bacillati</taxon>
        <taxon>Bacillota</taxon>
        <taxon>Bacilli</taxon>
        <taxon>Lactobacillales</taxon>
        <taxon>Lactobacillaceae</taxon>
        <taxon>Secundilactobacillus</taxon>
    </lineage>
</organism>
<dbReference type="NCBIfam" id="TIGR00254">
    <property type="entry name" value="GGDEF"/>
    <property type="match status" value="1"/>
</dbReference>
<feature type="transmembrane region" description="Helical" evidence="1">
    <location>
        <begin position="44"/>
        <end position="61"/>
    </location>
</feature>
<dbReference type="Proteomes" id="UP000198402">
    <property type="component" value="Unassembled WGS sequence"/>
</dbReference>
<dbReference type="PANTHER" id="PTHR45138:SF9">
    <property type="entry name" value="DIGUANYLATE CYCLASE DGCM-RELATED"/>
    <property type="match status" value="1"/>
</dbReference>
<evidence type="ECO:0000259" key="2">
    <source>
        <dbReference type="PROSITE" id="PS50887"/>
    </source>
</evidence>
<comment type="caution">
    <text evidence="3">The sequence shown here is derived from an EMBL/GenBank/DDBJ whole genome shotgun (WGS) entry which is preliminary data.</text>
</comment>
<feature type="transmembrane region" description="Helical" evidence="1">
    <location>
        <begin position="170"/>
        <end position="189"/>
    </location>
</feature>
<dbReference type="Pfam" id="PF00990">
    <property type="entry name" value="GGDEF"/>
    <property type="match status" value="1"/>
</dbReference>
<feature type="transmembrane region" description="Helical" evidence="1">
    <location>
        <begin position="141"/>
        <end position="164"/>
    </location>
</feature>
<reference evidence="3 4" key="1">
    <citation type="submission" date="2015-11" db="EMBL/GenBank/DDBJ databases">
        <title>Draft genome sequences of new species of the genus Lactobacillus isolated from orchardgrass silage.</title>
        <authorList>
            <person name="Tohno M."/>
            <person name="Tanizawa Y."/>
            <person name="Arita M."/>
        </authorList>
    </citation>
    <scope>NUCLEOTIDE SEQUENCE [LARGE SCALE GENOMIC DNA]</scope>
    <source>
        <strain evidence="3 4">IWT126</strain>
    </source>
</reference>
<dbReference type="InterPro" id="IPR000160">
    <property type="entry name" value="GGDEF_dom"/>
</dbReference>
<evidence type="ECO:0000313" key="3">
    <source>
        <dbReference type="EMBL" id="GAX02118.1"/>
    </source>
</evidence>